<protein>
    <submittedName>
        <fullName evidence="1">Uncharacterized protein</fullName>
    </submittedName>
</protein>
<name>A0AAV4NMZ7_CAEEX</name>
<keyword evidence="2" id="KW-1185">Reference proteome</keyword>
<evidence type="ECO:0000313" key="1">
    <source>
        <dbReference type="EMBL" id="GIX85311.1"/>
    </source>
</evidence>
<organism evidence="1 2">
    <name type="scientific">Caerostris extrusa</name>
    <name type="common">Bark spider</name>
    <name type="synonym">Caerostris bankana</name>
    <dbReference type="NCBI Taxonomy" id="172846"/>
    <lineage>
        <taxon>Eukaryota</taxon>
        <taxon>Metazoa</taxon>
        <taxon>Ecdysozoa</taxon>
        <taxon>Arthropoda</taxon>
        <taxon>Chelicerata</taxon>
        <taxon>Arachnida</taxon>
        <taxon>Araneae</taxon>
        <taxon>Araneomorphae</taxon>
        <taxon>Entelegynae</taxon>
        <taxon>Araneoidea</taxon>
        <taxon>Araneidae</taxon>
        <taxon>Caerostris</taxon>
    </lineage>
</organism>
<proteinExistence type="predicted"/>
<comment type="caution">
    <text evidence="1">The sequence shown here is derived from an EMBL/GenBank/DDBJ whole genome shotgun (WGS) entry which is preliminary data.</text>
</comment>
<dbReference type="Proteomes" id="UP001054945">
    <property type="component" value="Unassembled WGS sequence"/>
</dbReference>
<reference evidence="1 2" key="1">
    <citation type="submission" date="2021-06" db="EMBL/GenBank/DDBJ databases">
        <title>Caerostris extrusa draft genome.</title>
        <authorList>
            <person name="Kono N."/>
            <person name="Arakawa K."/>
        </authorList>
    </citation>
    <scope>NUCLEOTIDE SEQUENCE [LARGE SCALE GENOMIC DNA]</scope>
</reference>
<accession>A0AAV4NMZ7</accession>
<dbReference type="AlphaFoldDB" id="A0AAV4NMZ7"/>
<sequence>MLQFPISQASFQHCFRPLRPQLSAPQEWRIFIYASSSTIRCSGSRPINFGGPICPQSSSLVTAWIYQALTVHRALSDGNTLRVEVHI</sequence>
<evidence type="ECO:0000313" key="2">
    <source>
        <dbReference type="Proteomes" id="UP001054945"/>
    </source>
</evidence>
<dbReference type="EMBL" id="BPLR01003501">
    <property type="protein sequence ID" value="GIX85311.1"/>
    <property type="molecule type" value="Genomic_DNA"/>
</dbReference>
<gene>
    <name evidence="1" type="ORF">CEXT_552971</name>
</gene>